<feature type="region of interest" description="Disordered" evidence="1">
    <location>
        <begin position="1"/>
        <end position="30"/>
    </location>
</feature>
<evidence type="ECO:0000313" key="3">
    <source>
        <dbReference type="EMBL" id="KAF5195038.1"/>
    </source>
</evidence>
<protein>
    <submittedName>
        <fullName evidence="3">Alpha/beta-Hydrolases superfamily protein</fullName>
    </submittedName>
</protein>
<feature type="domain" description="KANL3/Tex30 alpha/beta hydrolase-like" evidence="2">
    <location>
        <begin position="34"/>
        <end position="229"/>
    </location>
</feature>
<keyword evidence="3" id="KW-0378">Hydrolase</keyword>
<comment type="caution">
    <text evidence="3">The sequence shown here is derived from an EMBL/GenBank/DDBJ whole genome shotgun (WGS) entry which is preliminary data.</text>
</comment>
<dbReference type="AlphaFoldDB" id="A0A7J6WDT6"/>
<reference evidence="3 4" key="1">
    <citation type="submission" date="2020-06" db="EMBL/GenBank/DDBJ databases">
        <title>Transcriptomic and genomic resources for Thalictrum thalictroides and T. hernandezii: Facilitating candidate gene discovery in an emerging model plant lineage.</title>
        <authorList>
            <person name="Arias T."/>
            <person name="Riano-Pachon D.M."/>
            <person name="Di Stilio V.S."/>
        </authorList>
    </citation>
    <scope>NUCLEOTIDE SEQUENCE [LARGE SCALE GENOMIC DNA]</scope>
    <source>
        <strain evidence="4">cv. WT478/WT964</strain>
        <tissue evidence="3">Leaves</tissue>
    </source>
</reference>
<evidence type="ECO:0000259" key="2">
    <source>
        <dbReference type="Pfam" id="PF20408"/>
    </source>
</evidence>
<dbReference type="GO" id="GO:0016787">
    <property type="term" value="F:hydrolase activity"/>
    <property type="evidence" value="ECO:0007669"/>
    <property type="project" value="UniProtKB-KW"/>
</dbReference>
<organism evidence="3 4">
    <name type="scientific">Thalictrum thalictroides</name>
    <name type="common">Rue-anemone</name>
    <name type="synonym">Anemone thalictroides</name>
    <dbReference type="NCBI Taxonomy" id="46969"/>
    <lineage>
        <taxon>Eukaryota</taxon>
        <taxon>Viridiplantae</taxon>
        <taxon>Streptophyta</taxon>
        <taxon>Embryophyta</taxon>
        <taxon>Tracheophyta</taxon>
        <taxon>Spermatophyta</taxon>
        <taxon>Magnoliopsida</taxon>
        <taxon>Ranunculales</taxon>
        <taxon>Ranunculaceae</taxon>
        <taxon>Thalictroideae</taxon>
        <taxon>Thalictrum</taxon>
    </lineage>
</organism>
<dbReference type="EMBL" id="JABWDY010017912">
    <property type="protein sequence ID" value="KAF5195038.1"/>
    <property type="molecule type" value="Genomic_DNA"/>
</dbReference>
<gene>
    <name evidence="3" type="ORF">FRX31_015379</name>
</gene>
<dbReference type="InterPro" id="IPR029058">
    <property type="entry name" value="AB_hydrolase_fold"/>
</dbReference>
<feature type="compositionally biased region" description="Polar residues" evidence="1">
    <location>
        <begin position="19"/>
        <end position="28"/>
    </location>
</feature>
<dbReference type="Proteomes" id="UP000554482">
    <property type="component" value="Unassembled WGS sequence"/>
</dbReference>
<dbReference type="OrthoDB" id="6415022at2759"/>
<dbReference type="SUPFAM" id="SSF53474">
    <property type="entry name" value="alpha/beta-Hydrolases"/>
    <property type="match status" value="1"/>
</dbReference>
<name>A0A7J6WDT6_THATH</name>
<dbReference type="Gene3D" id="3.40.50.1820">
    <property type="entry name" value="alpha/beta hydrolase"/>
    <property type="match status" value="1"/>
</dbReference>
<dbReference type="Pfam" id="PF20408">
    <property type="entry name" value="Abhydrolase_11"/>
    <property type="match status" value="1"/>
</dbReference>
<evidence type="ECO:0000313" key="4">
    <source>
        <dbReference type="Proteomes" id="UP000554482"/>
    </source>
</evidence>
<evidence type="ECO:0000256" key="1">
    <source>
        <dbReference type="SAM" id="MobiDB-lite"/>
    </source>
</evidence>
<keyword evidence="4" id="KW-1185">Reference proteome</keyword>
<proteinExistence type="predicted"/>
<dbReference type="InterPro" id="IPR026555">
    <property type="entry name" value="NSL3/Tex30"/>
</dbReference>
<sequence>MASSIPDPPSKRRRRNQIEEQPTETAIHSQKKSPLVVFAHGAGAPSTSEWMIRWKKLLAKVLDAVEVVTFDYPYISGGKRRAPPKAEKLVEYHSNIVKEAVDKYPGHPLILVGKSMGSRVSCMVAGEDGINVSGIVCLGYPLKGMNGSIRDEIILQLTLPIMFVQGSKDSLCPLDKLSAVRKKMNSINELHVVDGGDHSFKIAKKHLLSSGSTQEAAEDQASEAIADFVTKNFTVLLLSMGTSFFLPSALEHQCSLTGERLAAQTSQSSLEANED</sequence>
<dbReference type="FunFam" id="3.40.50.1820:FF:000207">
    <property type="entry name" value="Alpha/beta-Hydrolases superfamily protein"/>
    <property type="match status" value="1"/>
</dbReference>
<accession>A0A7J6WDT6</accession>
<dbReference type="PANTHER" id="PTHR13136">
    <property type="entry name" value="TESTIS DEVELOPMENT PROTEIN PRTD"/>
    <property type="match status" value="1"/>
</dbReference>
<dbReference type="InterPro" id="IPR046879">
    <property type="entry name" value="KANL3/Tex30_Abhydrolase"/>
</dbReference>
<dbReference type="PANTHER" id="PTHR13136:SF11">
    <property type="entry name" value="TESTIS-EXPRESSED PROTEIN 30"/>
    <property type="match status" value="1"/>
</dbReference>